<accession>A0ABV9YWH2</accession>
<keyword evidence="3" id="KW-1185">Reference proteome</keyword>
<dbReference type="RefSeq" id="WP_114955197.1">
    <property type="nucleotide sequence ID" value="NZ_JBHSJF010000001.1"/>
</dbReference>
<organism evidence="2 3">
    <name type="scientific">Flaviflagellibacter deserti</name>
    <dbReference type="NCBI Taxonomy" id="2267266"/>
    <lineage>
        <taxon>Bacteria</taxon>
        <taxon>Pseudomonadati</taxon>
        <taxon>Pseudomonadota</taxon>
        <taxon>Alphaproteobacteria</taxon>
        <taxon>Hyphomicrobiales</taxon>
        <taxon>Flaviflagellibacter</taxon>
    </lineage>
</organism>
<evidence type="ECO:0000313" key="2">
    <source>
        <dbReference type="EMBL" id="MFC5066397.1"/>
    </source>
</evidence>
<gene>
    <name evidence="2" type="ORF">ACFPFW_00025</name>
</gene>
<feature type="compositionally biased region" description="Basic and acidic residues" evidence="1">
    <location>
        <begin position="72"/>
        <end position="89"/>
    </location>
</feature>
<feature type="compositionally biased region" description="Basic and acidic residues" evidence="1">
    <location>
        <begin position="1"/>
        <end position="33"/>
    </location>
</feature>
<sequence length="89" mass="10200">MQGGKTHEQQLRTLERKDDMPDERRLADERQQVGRDAPMPRPNDGDARQSEFAVSRGGVNQESRDHNKHNRGGQEGHKPQQHSPAEEKH</sequence>
<name>A0ABV9YWH2_9HYPH</name>
<proteinExistence type="predicted"/>
<evidence type="ECO:0000313" key="3">
    <source>
        <dbReference type="Proteomes" id="UP001595796"/>
    </source>
</evidence>
<comment type="caution">
    <text evidence="2">The sequence shown here is derived from an EMBL/GenBank/DDBJ whole genome shotgun (WGS) entry which is preliminary data.</text>
</comment>
<dbReference type="EMBL" id="JBHSJF010000001">
    <property type="protein sequence ID" value="MFC5066397.1"/>
    <property type="molecule type" value="Genomic_DNA"/>
</dbReference>
<feature type="region of interest" description="Disordered" evidence="1">
    <location>
        <begin position="1"/>
        <end position="89"/>
    </location>
</feature>
<protein>
    <submittedName>
        <fullName evidence="2">Uncharacterized protein</fullName>
    </submittedName>
</protein>
<reference evidence="3" key="1">
    <citation type="journal article" date="2019" name="Int. J. Syst. Evol. Microbiol.">
        <title>The Global Catalogue of Microorganisms (GCM) 10K type strain sequencing project: providing services to taxonomists for standard genome sequencing and annotation.</title>
        <authorList>
            <consortium name="The Broad Institute Genomics Platform"/>
            <consortium name="The Broad Institute Genome Sequencing Center for Infectious Disease"/>
            <person name="Wu L."/>
            <person name="Ma J."/>
        </authorList>
    </citation>
    <scope>NUCLEOTIDE SEQUENCE [LARGE SCALE GENOMIC DNA]</scope>
    <source>
        <strain evidence="3">CGMCC 1.16444</strain>
    </source>
</reference>
<dbReference type="Proteomes" id="UP001595796">
    <property type="component" value="Unassembled WGS sequence"/>
</dbReference>
<evidence type="ECO:0000256" key="1">
    <source>
        <dbReference type="SAM" id="MobiDB-lite"/>
    </source>
</evidence>